<comment type="caution">
    <text evidence="1">The sequence shown here is derived from an EMBL/GenBank/DDBJ whole genome shotgun (WGS) entry which is preliminary data.</text>
</comment>
<protein>
    <submittedName>
        <fullName evidence="1">Uncharacterized protein</fullName>
    </submittedName>
</protein>
<name>A0ABV0X834_9TELE</name>
<proteinExistence type="predicted"/>
<dbReference type="EMBL" id="JAHRIM010092376">
    <property type="protein sequence ID" value="MEQ2277741.1"/>
    <property type="molecule type" value="Genomic_DNA"/>
</dbReference>
<reference evidence="1 2" key="1">
    <citation type="submission" date="2021-06" db="EMBL/GenBank/DDBJ databases">
        <authorList>
            <person name="Palmer J.M."/>
        </authorList>
    </citation>
    <scope>NUCLEOTIDE SEQUENCE [LARGE SCALE GENOMIC DNA]</scope>
    <source>
        <strain evidence="1 2">XR_2019</strain>
        <tissue evidence="1">Muscle</tissue>
    </source>
</reference>
<accession>A0ABV0X834</accession>
<dbReference type="Proteomes" id="UP001444071">
    <property type="component" value="Unassembled WGS sequence"/>
</dbReference>
<sequence length="66" mass="6888">MEELAKESISLLASASAKPPLDVEPRLGSMGAVFIMLKSALGAGLLNFPWAFERAGGVRSAVSVEL</sequence>
<gene>
    <name evidence="1" type="ORF">XENORESO_006885</name>
</gene>
<feature type="non-terminal residue" evidence="1">
    <location>
        <position position="66"/>
    </location>
</feature>
<evidence type="ECO:0000313" key="1">
    <source>
        <dbReference type="EMBL" id="MEQ2277741.1"/>
    </source>
</evidence>
<organism evidence="1 2">
    <name type="scientific">Xenotaenia resolanae</name>
    <dbReference type="NCBI Taxonomy" id="208358"/>
    <lineage>
        <taxon>Eukaryota</taxon>
        <taxon>Metazoa</taxon>
        <taxon>Chordata</taxon>
        <taxon>Craniata</taxon>
        <taxon>Vertebrata</taxon>
        <taxon>Euteleostomi</taxon>
        <taxon>Actinopterygii</taxon>
        <taxon>Neopterygii</taxon>
        <taxon>Teleostei</taxon>
        <taxon>Neoteleostei</taxon>
        <taxon>Acanthomorphata</taxon>
        <taxon>Ovalentaria</taxon>
        <taxon>Atherinomorphae</taxon>
        <taxon>Cyprinodontiformes</taxon>
        <taxon>Goodeidae</taxon>
        <taxon>Xenotaenia</taxon>
    </lineage>
</organism>
<keyword evidence="2" id="KW-1185">Reference proteome</keyword>
<evidence type="ECO:0000313" key="2">
    <source>
        <dbReference type="Proteomes" id="UP001444071"/>
    </source>
</evidence>